<keyword evidence="1" id="KW-0472">Membrane</keyword>
<keyword evidence="4" id="KW-1185">Reference proteome</keyword>
<feature type="chain" id="PRO_5042283804" evidence="2">
    <location>
        <begin position="26"/>
        <end position="229"/>
    </location>
</feature>
<reference evidence="3" key="1">
    <citation type="journal article" date="2021" name="Genome Biol. Evol.">
        <title>A High-Quality Reference Genome for a Parasitic Bivalve with Doubly Uniparental Inheritance (Bivalvia: Unionida).</title>
        <authorList>
            <person name="Smith C.H."/>
        </authorList>
    </citation>
    <scope>NUCLEOTIDE SEQUENCE</scope>
    <source>
        <strain evidence="3">CHS0354</strain>
    </source>
</reference>
<evidence type="ECO:0000256" key="2">
    <source>
        <dbReference type="SAM" id="SignalP"/>
    </source>
</evidence>
<organism evidence="3 4">
    <name type="scientific">Potamilus streckersoni</name>
    <dbReference type="NCBI Taxonomy" id="2493646"/>
    <lineage>
        <taxon>Eukaryota</taxon>
        <taxon>Metazoa</taxon>
        <taxon>Spiralia</taxon>
        <taxon>Lophotrochozoa</taxon>
        <taxon>Mollusca</taxon>
        <taxon>Bivalvia</taxon>
        <taxon>Autobranchia</taxon>
        <taxon>Heteroconchia</taxon>
        <taxon>Palaeoheterodonta</taxon>
        <taxon>Unionida</taxon>
        <taxon>Unionoidea</taxon>
        <taxon>Unionidae</taxon>
        <taxon>Ambleminae</taxon>
        <taxon>Lampsilini</taxon>
        <taxon>Potamilus</taxon>
    </lineage>
</organism>
<name>A0AAE0SUJ7_9BIVA</name>
<reference evidence="3" key="2">
    <citation type="journal article" date="2021" name="Genome Biol. Evol.">
        <title>Developing a high-quality reference genome for a parasitic bivalve with doubly uniparental inheritance (Bivalvia: Unionida).</title>
        <authorList>
            <person name="Smith C.H."/>
        </authorList>
    </citation>
    <scope>NUCLEOTIDE SEQUENCE</scope>
    <source>
        <strain evidence="3">CHS0354</strain>
        <tissue evidence="3">Mantle</tissue>
    </source>
</reference>
<keyword evidence="2" id="KW-0732">Signal</keyword>
<feature type="signal peptide" evidence="2">
    <location>
        <begin position="1"/>
        <end position="25"/>
    </location>
</feature>
<evidence type="ECO:0000313" key="4">
    <source>
        <dbReference type="Proteomes" id="UP001195483"/>
    </source>
</evidence>
<dbReference type="SUPFAM" id="SSF48726">
    <property type="entry name" value="Immunoglobulin"/>
    <property type="match status" value="1"/>
</dbReference>
<accession>A0AAE0SUJ7</accession>
<evidence type="ECO:0000256" key="1">
    <source>
        <dbReference type="SAM" id="Phobius"/>
    </source>
</evidence>
<keyword evidence="1" id="KW-0812">Transmembrane</keyword>
<sequence>MQGSNIHFTAMVFCLWMYKFRKVDGFNCRTGDPPLWESPIKRCTVHINWNCTQSESEAVLLKTWIKDDKDTIAQWKRTSDFTVENGYVGRLEQYNENGLILNGLTTKDAGYYKLVVIFNRTDSLIHEEISSFIYVPSIPSCEAEIYMGTNSSHLNGGNDTKQVSPCDGGQIPAFIIGILGVLGILILVISSTVICLCRKQKLLQNDLGEMHNGKGKELIPLSSVPGSPV</sequence>
<reference evidence="3" key="3">
    <citation type="submission" date="2023-05" db="EMBL/GenBank/DDBJ databases">
        <authorList>
            <person name="Smith C.H."/>
        </authorList>
    </citation>
    <scope>NUCLEOTIDE SEQUENCE</scope>
    <source>
        <strain evidence="3">CHS0354</strain>
        <tissue evidence="3">Mantle</tissue>
    </source>
</reference>
<dbReference type="EMBL" id="JAEAOA010000110">
    <property type="protein sequence ID" value="KAK3598492.1"/>
    <property type="molecule type" value="Genomic_DNA"/>
</dbReference>
<keyword evidence="1" id="KW-1133">Transmembrane helix</keyword>
<dbReference type="AlphaFoldDB" id="A0AAE0SUJ7"/>
<gene>
    <name evidence="3" type="ORF">CHS0354_001029</name>
</gene>
<proteinExistence type="predicted"/>
<dbReference type="InterPro" id="IPR036179">
    <property type="entry name" value="Ig-like_dom_sf"/>
</dbReference>
<dbReference type="Gene3D" id="2.60.40.10">
    <property type="entry name" value="Immunoglobulins"/>
    <property type="match status" value="1"/>
</dbReference>
<feature type="transmembrane region" description="Helical" evidence="1">
    <location>
        <begin position="171"/>
        <end position="197"/>
    </location>
</feature>
<protein>
    <submittedName>
        <fullName evidence="3">Uncharacterized protein</fullName>
    </submittedName>
</protein>
<dbReference type="InterPro" id="IPR013783">
    <property type="entry name" value="Ig-like_fold"/>
</dbReference>
<dbReference type="Proteomes" id="UP001195483">
    <property type="component" value="Unassembled WGS sequence"/>
</dbReference>
<comment type="caution">
    <text evidence="3">The sequence shown here is derived from an EMBL/GenBank/DDBJ whole genome shotgun (WGS) entry which is preliminary data.</text>
</comment>
<evidence type="ECO:0000313" key="3">
    <source>
        <dbReference type="EMBL" id="KAK3598492.1"/>
    </source>
</evidence>